<accession>D9PKY7</accession>
<gene>
    <name evidence="3" type="ORF">LDC_2208</name>
</gene>
<dbReference type="SUPFAM" id="SSF54106">
    <property type="entry name" value="LysM domain"/>
    <property type="match status" value="1"/>
</dbReference>
<evidence type="ECO:0000259" key="2">
    <source>
        <dbReference type="Pfam" id="PF01476"/>
    </source>
</evidence>
<feature type="compositionally biased region" description="Basic residues" evidence="1">
    <location>
        <begin position="149"/>
        <end position="166"/>
    </location>
</feature>
<feature type="compositionally biased region" description="Low complexity" evidence="1">
    <location>
        <begin position="31"/>
        <end position="55"/>
    </location>
</feature>
<feature type="non-terminal residue" evidence="3">
    <location>
        <position position="176"/>
    </location>
</feature>
<evidence type="ECO:0000256" key="1">
    <source>
        <dbReference type="SAM" id="MobiDB-lite"/>
    </source>
</evidence>
<sequence>MQRRRPGRLLAALVPAVVAAGGLLAACAAPGASGPPASAPAEMAAASPSASTPSRPFRPTPTPAPTFALYAVRRGDTLIELAARFETTPESLAYWNRARYPSLDPESPSYRPDRIEVGWELVYLPGAVVDPRGPPAGGRRADRRPGDRRLRRPLPHPAGRRRRRARAAGTCGPPGR</sequence>
<proteinExistence type="predicted"/>
<dbReference type="Pfam" id="PF01476">
    <property type="entry name" value="LysM"/>
    <property type="match status" value="1"/>
</dbReference>
<feature type="region of interest" description="Disordered" evidence="1">
    <location>
        <begin position="128"/>
        <end position="176"/>
    </location>
</feature>
<reference evidence="3" key="1">
    <citation type="submission" date="2010-07" db="EMBL/GenBank/DDBJ databases">
        <authorList>
            <consortium name="CONSOLIDER consortium CSD2007-00005"/>
            <person name="Guazzaroni M.-E."/>
            <person name="Richter M."/>
            <person name="Garcia-Salamanca A."/>
            <person name="Yarza P."/>
            <person name="Ferrer M."/>
        </authorList>
    </citation>
    <scope>NUCLEOTIDE SEQUENCE</scope>
</reference>
<reference evidence="3" key="2">
    <citation type="journal article" date="2011" name="Microb. Ecol.">
        <title>Taxonomic and Functional Metagenomic Profiling of the Microbial Community in the Anoxic Sediment of a Sub-saline Shallow Lake (Laguna de Carrizo, Central Spain).</title>
        <authorList>
            <person name="Ferrer M."/>
            <person name="Guazzaroni M.E."/>
            <person name="Richter M."/>
            <person name="Garcia-Salamanca A."/>
            <person name="Yarza P."/>
            <person name="Suarez-Suarez A."/>
            <person name="Solano J."/>
            <person name="Alcaide M."/>
            <person name="van Dillewijn P."/>
            <person name="Molina-Henares M.A."/>
            <person name="Lopez-Cortes N."/>
            <person name="Al-Ramahi Y."/>
            <person name="Guerrero C."/>
            <person name="Acosta A."/>
            <person name="de Eugenio L.I."/>
            <person name="Martinez V."/>
            <person name="Marques S."/>
            <person name="Rojo F."/>
            <person name="Santero E."/>
            <person name="Genilloud O."/>
            <person name="Perez-Perez J."/>
            <person name="Rossello-Mora R."/>
            <person name="Ramos J.L."/>
        </authorList>
    </citation>
    <scope>NUCLEOTIDE SEQUENCE</scope>
</reference>
<dbReference type="InterPro" id="IPR018392">
    <property type="entry name" value="LysM"/>
</dbReference>
<evidence type="ECO:0000313" key="3">
    <source>
        <dbReference type="EMBL" id="EFK95778.1"/>
    </source>
</evidence>
<comment type="caution">
    <text evidence="3">The sequence shown here is derived from an EMBL/GenBank/DDBJ whole genome shotgun (WGS) entry which is preliminary data.</text>
</comment>
<feature type="compositionally biased region" description="Low complexity" evidence="1">
    <location>
        <begin position="167"/>
        <end position="176"/>
    </location>
</feature>
<name>D9PKY7_9ZZZZ</name>
<feature type="compositionally biased region" description="Basic and acidic residues" evidence="1">
    <location>
        <begin position="139"/>
        <end position="148"/>
    </location>
</feature>
<protein>
    <submittedName>
        <fullName evidence="3">Secreted protein</fullName>
    </submittedName>
</protein>
<dbReference type="EMBL" id="ADZX01000659">
    <property type="protein sequence ID" value="EFK95778.1"/>
    <property type="molecule type" value="Genomic_DNA"/>
</dbReference>
<feature type="region of interest" description="Disordered" evidence="1">
    <location>
        <begin position="31"/>
        <end position="63"/>
    </location>
</feature>
<dbReference type="InterPro" id="IPR036779">
    <property type="entry name" value="LysM_dom_sf"/>
</dbReference>
<organism evidence="3">
    <name type="scientific">sediment metagenome</name>
    <dbReference type="NCBI Taxonomy" id="749907"/>
    <lineage>
        <taxon>unclassified sequences</taxon>
        <taxon>metagenomes</taxon>
        <taxon>ecological metagenomes</taxon>
    </lineage>
</organism>
<dbReference type="AlphaFoldDB" id="D9PKY7"/>
<dbReference type="PROSITE" id="PS51257">
    <property type="entry name" value="PROKAR_LIPOPROTEIN"/>
    <property type="match status" value="1"/>
</dbReference>
<dbReference type="Gene3D" id="3.10.350.10">
    <property type="entry name" value="LysM domain"/>
    <property type="match status" value="1"/>
</dbReference>
<feature type="domain" description="LysM" evidence="2">
    <location>
        <begin position="70"/>
        <end position="101"/>
    </location>
</feature>
<dbReference type="CDD" id="cd00118">
    <property type="entry name" value="LysM"/>
    <property type="match status" value="1"/>
</dbReference>